<reference evidence="2 3" key="1">
    <citation type="submission" date="2016-10" db="EMBL/GenBank/DDBJ databases">
        <authorList>
            <person name="de Groot N.N."/>
        </authorList>
    </citation>
    <scope>NUCLEOTIDE SEQUENCE [LARGE SCALE GENOMIC DNA]</scope>
    <source>
        <strain evidence="2 3">CGMCC 4.6945</strain>
    </source>
</reference>
<dbReference type="Proteomes" id="UP000199012">
    <property type="component" value="Unassembled WGS sequence"/>
</dbReference>
<dbReference type="EMBL" id="FOKA01000003">
    <property type="protein sequence ID" value="SFA91602.1"/>
    <property type="molecule type" value="Genomic_DNA"/>
</dbReference>
<evidence type="ECO:0000256" key="1">
    <source>
        <dbReference type="SAM" id="Phobius"/>
    </source>
</evidence>
<keyword evidence="1" id="KW-0472">Membrane</keyword>
<name>A0A1I0WS47_9CELL</name>
<organism evidence="2 3">
    <name type="scientific">Cellulomonas marina</name>
    <dbReference type="NCBI Taxonomy" id="988821"/>
    <lineage>
        <taxon>Bacteria</taxon>
        <taxon>Bacillati</taxon>
        <taxon>Actinomycetota</taxon>
        <taxon>Actinomycetes</taxon>
        <taxon>Micrococcales</taxon>
        <taxon>Cellulomonadaceae</taxon>
        <taxon>Cellulomonas</taxon>
    </lineage>
</organism>
<keyword evidence="1" id="KW-1133">Transmembrane helix</keyword>
<feature type="transmembrane region" description="Helical" evidence="1">
    <location>
        <begin position="63"/>
        <end position="84"/>
    </location>
</feature>
<keyword evidence="1" id="KW-0812">Transmembrane</keyword>
<feature type="transmembrane region" description="Helical" evidence="1">
    <location>
        <begin position="34"/>
        <end position="56"/>
    </location>
</feature>
<dbReference type="AlphaFoldDB" id="A0A1I0WS47"/>
<sequence length="138" mass="13879">MLVLGGLLALVDGYAAFIGTASFLGSTPTPQDALRASATCLTGLLALAAMAVLALLHGSRWGLVLLALPAAVLLAFGGGLPGVHVVNAPPGGPGLDALKGEGTGLNWTVTVLALAGVGATLLVRRRRRTRDRPPGGRR</sequence>
<evidence type="ECO:0000313" key="2">
    <source>
        <dbReference type="EMBL" id="SFA91602.1"/>
    </source>
</evidence>
<keyword evidence="3" id="KW-1185">Reference proteome</keyword>
<evidence type="ECO:0000313" key="3">
    <source>
        <dbReference type="Proteomes" id="UP000199012"/>
    </source>
</evidence>
<proteinExistence type="predicted"/>
<accession>A0A1I0WS47</accession>
<feature type="transmembrane region" description="Helical" evidence="1">
    <location>
        <begin position="104"/>
        <end position="123"/>
    </location>
</feature>
<gene>
    <name evidence="2" type="ORF">SAMN05421867_103200</name>
</gene>
<protein>
    <submittedName>
        <fullName evidence="2">Uncharacterized protein</fullName>
    </submittedName>
</protein>